<dbReference type="EMBL" id="JAQIBC010000006">
    <property type="protein sequence ID" value="MDM5264245.1"/>
    <property type="molecule type" value="Genomic_DNA"/>
</dbReference>
<feature type="transmembrane region" description="Helical" evidence="5">
    <location>
        <begin position="135"/>
        <end position="157"/>
    </location>
</feature>
<evidence type="ECO:0000256" key="1">
    <source>
        <dbReference type="ARBA" id="ARBA00004236"/>
    </source>
</evidence>
<feature type="transmembrane region" description="Helical" evidence="5">
    <location>
        <begin position="396"/>
        <end position="416"/>
    </location>
</feature>
<keyword evidence="3 5" id="KW-0472">Membrane</keyword>
<feature type="transmembrane region" description="Helical" evidence="5">
    <location>
        <begin position="21"/>
        <end position="45"/>
    </location>
</feature>
<dbReference type="SUPFAM" id="SSF54862">
    <property type="entry name" value="4Fe-4S ferredoxins"/>
    <property type="match status" value="1"/>
</dbReference>
<feature type="transmembrane region" description="Helical" evidence="5">
    <location>
        <begin position="256"/>
        <end position="276"/>
    </location>
</feature>
<evidence type="ECO:0000256" key="5">
    <source>
        <dbReference type="SAM" id="Phobius"/>
    </source>
</evidence>
<feature type="transmembrane region" description="Helical" evidence="5">
    <location>
        <begin position="341"/>
        <end position="361"/>
    </location>
</feature>
<dbReference type="Pfam" id="PF12801">
    <property type="entry name" value="Fer4_5"/>
    <property type="match status" value="2"/>
</dbReference>
<evidence type="ECO:0000256" key="2">
    <source>
        <dbReference type="ARBA" id="ARBA00022475"/>
    </source>
</evidence>
<evidence type="ECO:0000259" key="6">
    <source>
        <dbReference type="Pfam" id="PF12801"/>
    </source>
</evidence>
<reference evidence="7" key="1">
    <citation type="submission" date="2023-01" db="EMBL/GenBank/DDBJ databases">
        <title>Sulfurovum sp. XTW-4 genome assembly.</title>
        <authorList>
            <person name="Wang J."/>
        </authorList>
    </citation>
    <scope>NUCLEOTIDE SEQUENCE</scope>
    <source>
        <strain evidence="7">XTW-4</strain>
    </source>
</reference>
<keyword evidence="5" id="KW-0812">Transmembrane</keyword>
<feature type="transmembrane region" description="Helical" evidence="5">
    <location>
        <begin position="428"/>
        <end position="446"/>
    </location>
</feature>
<feature type="transmembrane region" description="Helical" evidence="5">
    <location>
        <begin position="112"/>
        <end position="129"/>
    </location>
</feature>
<protein>
    <submittedName>
        <fullName evidence="7">4Fe-4S binding protein</fullName>
    </submittedName>
</protein>
<keyword evidence="5" id="KW-1133">Transmembrane helix</keyword>
<feature type="transmembrane region" description="Helical" evidence="5">
    <location>
        <begin position="65"/>
        <end position="91"/>
    </location>
</feature>
<accession>A0ABT7QTA2</accession>
<feature type="transmembrane region" description="Helical" evidence="5">
    <location>
        <begin position="305"/>
        <end position="329"/>
    </location>
</feature>
<dbReference type="Proteomes" id="UP001169066">
    <property type="component" value="Unassembled WGS sequence"/>
</dbReference>
<comment type="subcellular location">
    <subcellularLocation>
        <location evidence="1">Cell membrane</location>
    </subcellularLocation>
</comment>
<evidence type="ECO:0000256" key="4">
    <source>
        <dbReference type="SAM" id="MobiDB-lite"/>
    </source>
</evidence>
<keyword evidence="2" id="KW-1003">Cell membrane</keyword>
<dbReference type="InterPro" id="IPR052378">
    <property type="entry name" value="NosR_regulator"/>
</dbReference>
<gene>
    <name evidence="7" type="ORF">PF327_08570</name>
</gene>
<evidence type="ECO:0000256" key="3">
    <source>
        <dbReference type="ARBA" id="ARBA00023136"/>
    </source>
</evidence>
<feature type="domain" description="4Fe-4S ferredoxin-type" evidence="6">
    <location>
        <begin position="146"/>
        <end position="178"/>
    </location>
</feature>
<name>A0ABT7QTA2_9BACT</name>
<evidence type="ECO:0000313" key="7">
    <source>
        <dbReference type="EMBL" id="MDM5264245.1"/>
    </source>
</evidence>
<dbReference type="PANTHER" id="PTHR30224">
    <property type="entry name" value="ELECTRON TRANSPORT PROTEIN"/>
    <property type="match status" value="1"/>
</dbReference>
<sequence length="497" mass="56061">MVEFKENRDRNDIYGMPVLGFLFKNQAFLMVLKLAVLALFIYGVYMGFADPGKENIFTRHLFWGLFWSLFIVVTLTTFGRIFCGICPHGFLGKYITKFGLKKDMPNFLKNRFIGIFILFFGWWGVYYLAPGFWKVPLATAWLFTGITLVAFVMYYLYKDMSYCKYICPIGTLTKAYAKVSFTELGTYKEDCSSCKTLDCAVACPYNLNPFSFDNKNSMDDCTLCMDCSSACDAVAFRFIKPSRTLFEKFKFNKAEVWSLILITAAISLTMSFHHGLNRSAIADEFIWSKTAVFSQQYIDFGTLDAIGLFAFIYATILSISVVYIGMFVASKVLKASFEKTFYTLGYAFAPLFIIGGLAHLIHSFFTHNYAEIANGFIYGFGLEAGPVENLASRRDAWLHIFDVIPYIAVLWGYLILAKRMKSFKATKMKKIIAFVFASSLITLYLSTNLYSAYVFKTYGAAKSSHHGSHGNHGATTPAKSKTPVMKCQSGKCGASMK</sequence>
<feature type="domain" description="4Fe-4S ferredoxin-type" evidence="6">
    <location>
        <begin position="60"/>
        <end position="102"/>
    </location>
</feature>
<evidence type="ECO:0000313" key="8">
    <source>
        <dbReference type="Proteomes" id="UP001169066"/>
    </source>
</evidence>
<feature type="region of interest" description="Disordered" evidence="4">
    <location>
        <begin position="465"/>
        <end position="497"/>
    </location>
</feature>
<dbReference type="RefSeq" id="WP_289402164.1">
    <property type="nucleotide sequence ID" value="NZ_JAQIBC010000006.1"/>
</dbReference>
<dbReference type="PANTHER" id="PTHR30224:SF4">
    <property type="entry name" value="ELECTRON TRANSPORT PROTEIN YCCM-RELATED"/>
    <property type="match status" value="1"/>
</dbReference>
<organism evidence="7 8">
    <name type="scientific">Sulfurovum xiamenensis</name>
    <dbReference type="NCBI Taxonomy" id="3019066"/>
    <lineage>
        <taxon>Bacteria</taxon>
        <taxon>Pseudomonadati</taxon>
        <taxon>Campylobacterota</taxon>
        <taxon>Epsilonproteobacteria</taxon>
        <taxon>Campylobacterales</taxon>
        <taxon>Sulfurovaceae</taxon>
        <taxon>Sulfurovum</taxon>
    </lineage>
</organism>
<proteinExistence type="predicted"/>
<comment type="caution">
    <text evidence="7">The sequence shown here is derived from an EMBL/GenBank/DDBJ whole genome shotgun (WGS) entry which is preliminary data.</text>
</comment>
<keyword evidence="8" id="KW-1185">Reference proteome</keyword>
<dbReference type="InterPro" id="IPR017896">
    <property type="entry name" value="4Fe4S_Fe-S-bd"/>
</dbReference>